<evidence type="ECO:0000256" key="7">
    <source>
        <dbReference type="ARBA" id="ARBA00022448"/>
    </source>
</evidence>
<evidence type="ECO:0000256" key="8">
    <source>
        <dbReference type="ARBA" id="ARBA00022660"/>
    </source>
</evidence>
<evidence type="ECO:0000256" key="14">
    <source>
        <dbReference type="PIRSR" id="PIRSR619342-50"/>
    </source>
</evidence>
<name>A0A8H6WH00_9AGAR</name>
<reference evidence="16" key="1">
    <citation type="submission" date="2020-05" db="EMBL/GenBank/DDBJ databases">
        <title>Mycena genomes resolve the evolution of fungal bioluminescence.</title>
        <authorList>
            <person name="Tsai I.J."/>
        </authorList>
    </citation>
    <scope>NUCLEOTIDE SEQUENCE</scope>
    <source>
        <strain evidence="16">171206Taipei</strain>
    </source>
</reference>
<dbReference type="CDD" id="cd24141">
    <property type="entry name" value="NDUFS5-like"/>
    <property type="match status" value="1"/>
</dbReference>
<evidence type="ECO:0000313" key="17">
    <source>
        <dbReference type="Proteomes" id="UP000636479"/>
    </source>
</evidence>
<gene>
    <name evidence="16" type="ORF">MIND_00164600</name>
</gene>
<evidence type="ECO:0000256" key="13">
    <source>
        <dbReference type="ARBA" id="ARBA00023157"/>
    </source>
</evidence>
<organism evidence="16 17">
    <name type="scientific">Mycena indigotica</name>
    <dbReference type="NCBI Taxonomy" id="2126181"/>
    <lineage>
        <taxon>Eukaryota</taxon>
        <taxon>Fungi</taxon>
        <taxon>Dikarya</taxon>
        <taxon>Basidiomycota</taxon>
        <taxon>Agaricomycotina</taxon>
        <taxon>Agaricomycetes</taxon>
        <taxon>Agaricomycetidae</taxon>
        <taxon>Agaricales</taxon>
        <taxon>Marasmiineae</taxon>
        <taxon>Mycenaceae</taxon>
        <taxon>Mycena</taxon>
    </lineage>
</organism>
<keyword evidence="10" id="KW-0249">Electron transport</keyword>
<dbReference type="GO" id="GO:0005743">
    <property type="term" value="C:mitochondrial inner membrane"/>
    <property type="evidence" value="ECO:0007669"/>
    <property type="project" value="UniProtKB-SubCell"/>
</dbReference>
<evidence type="ECO:0000256" key="12">
    <source>
        <dbReference type="ARBA" id="ARBA00023136"/>
    </source>
</evidence>
<comment type="caution">
    <text evidence="16">The sequence shown here is derived from an EMBL/GenBank/DDBJ whole genome shotgun (WGS) entry which is preliminary data.</text>
</comment>
<evidence type="ECO:0000256" key="11">
    <source>
        <dbReference type="ARBA" id="ARBA00023128"/>
    </source>
</evidence>
<evidence type="ECO:0000256" key="15">
    <source>
        <dbReference type="RuleBase" id="RU364104"/>
    </source>
</evidence>
<dbReference type="PANTHER" id="PTHR15224">
    <property type="entry name" value="NADH DEHYDROGENASE [UBIQUINONE] IRON-SULFUR PROTEIN 5"/>
    <property type="match status" value="1"/>
</dbReference>
<keyword evidence="11 15" id="KW-0496">Mitochondrion</keyword>
<comment type="similarity">
    <text evidence="4 15">Belongs to the CMC family.</text>
</comment>
<keyword evidence="12" id="KW-0472">Membrane</keyword>
<keyword evidence="15" id="KW-0143">Chaperone</keyword>
<comment type="similarity">
    <text evidence="5">Belongs to the complex I NDUFS5 subunit family.</text>
</comment>
<proteinExistence type="inferred from homology"/>
<comment type="function">
    <text evidence="1">Accessory subunit of the mitochondrial membrane respiratory chain NADH dehydrogenase (Complex I), that is believed not to be involved in catalysis. Complex I functions in the transfer of electrons from NADH to the respiratory chain. The immediate electron acceptor for the enzyme is believed to be ubiquinone.</text>
</comment>
<dbReference type="RefSeq" id="XP_037226479.1">
    <property type="nucleotide sequence ID" value="XM_037358569.1"/>
</dbReference>
<dbReference type="InterPro" id="IPR019342">
    <property type="entry name" value="NADH_UbQ_OxRdtase_FeS-su5"/>
</dbReference>
<dbReference type="GO" id="GO:0032981">
    <property type="term" value="P:mitochondrial respiratory chain complex I assembly"/>
    <property type="evidence" value="ECO:0007669"/>
    <property type="project" value="TreeGrafter"/>
</dbReference>
<keyword evidence="17" id="KW-1185">Reference proteome</keyword>
<dbReference type="PANTHER" id="PTHR15224:SF1">
    <property type="entry name" value="NADH DEHYDROGENASE [UBIQUINONE] IRON-SULFUR PROTEIN 5"/>
    <property type="match status" value="1"/>
</dbReference>
<comment type="function">
    <text evidence="15">Required for mitochondrial cytochrome c oxidase (COX) assembly and respiration.</text>
</comment>
<evidence type="ECO:0000256" key="5">
    <source>
        <dbReference type="ARBA" id="ARBA00007372"/>
    </source>
</evidence>
<dbReference type="GeneID" id="59341085"/>
<dbReference type="GO" id="GO:0005758">
    <property type="term" value="C:mitochondrial intermembrane space"/>
    <property type="evidence" value="ECO:0007669"/>
    <property type="project" value="UniProtKB-SubCell"/>
</dbReference>
<dbReference type="InterPro" id="IPR013892">
    <property type="entry name" value="Cyt_c_biogenesis_Cmc1-like"/>
</dbReference>
<protein>
    <recommendedName>
        <fullName evidence="15">COX assembly mitochondrial protein</fullName>
    </recommendedName>
</protein>
<keyword evidence="13 14" id="KW-1015">Disulfide bond</keyword>
<evidence type="ECO:0000313" key="16">
    <source>
        <dbReference type="EMBL" id="KAF7316456.1"/>
    </source>
</evidence>
<dbReference type="Proteomes" id="UP000636479">
    <property type="component" value="Unassembled WGS sequence"/>
</dbReference>
<evidence type="ECO:0000256" key="1">
    <source>
        <dbReference type="ARBA" id="ARBA00003195"/>
    </source>
</evidence>
<evidence type="ECO:0000256" key="6">
    <source>
        <dbReference type="ARBA" id="ARBA00011261"/>
    </source>
</evidence>
<feature type="disulfide bond" evidence="14">
    <location>
        <begin position="13"/>
        <end position="43"/>
    </location>
</feature>
<dbReference type="EMBL" id="JACAZF010000001">
    <property type="protein sequence ID" value="KAF7316456.1"/>
    <property type="molecule type" value="Genomic_DNA"/>
</dbReference>
<accession>A0A8H6WH00</accession>
<evidence type="ECO:0000256" key="9">
    <source>
        <dbReference type="ARBA" id="ARBA00022792"/>
    </source>
</evidence>
<keyword evidence="7" id="KW-0813">Transport</keyword>
<feature type="disulfide bond" evidence="14">
    <location>
        <begin position="23"/>
        <end position="33"/>
    </location>
</feature>
<sequence length="96" mass="10955">MSGFSFTGGPSRCNPYWQEFAKCYSKVSHPSQCANQRDDYLECLHHKKEKARLAAIQTELQNRTLEDLQEYKKKLDAQVEGVPVRVGLIPPTDEAK</sequence>
<keyword evidence="8" id="KW-0679">Respiratory chain</keyword>
<comment type="subunit">
    <text evidence="6">Mammalian complex I is composed of 45 different subunits. This is a component of the iron-sulfur (IP) fragment of the enzyme.</text>
</comment>
<evidence type="ECO:0000256" key="4">
    <source>
        <dbReference type="ARBA" id="ARBA00007347"/>
    </source>
</evidence>
<keyword evidence="9 15" id="KW-0999">Mitochondrion inner membrane</keyword>
<evidence type="ECO:0000256" key="3">
    <source>
        <dbReference type="ARBA" id="ARBA00004637"/>
    </source>
</evidence>
<evidence type="ECO:0000256" key="2">
    <source>
        <dbReference type="ARBA" id="ARBA00004569"/>
    </source>
</evidence>
<dbReference type="AlphaFoldDB" id="A0A8H6WH00"/>
<dbReference type="OrthoDB" id="9992197at2759"/>
<evidence type="ECO:0000256" key="10">
    <source>
        <dbReference type="ARBA" id="ARBA00022982"/>
    </source>
</evidence>
<dbReference type="Pfam" id="PF08583">
    <property type="entry name" value="Cmc1"/>
    <property type="match status" value="1"/>
</dbReference>
<comment type="subcellular location">
    <subcellularLocation>
        <location evidence="3">Mitochondrion inner membrane</location>
        <topology evidence="3">Peripheral membrane protein</topology>
    </subcellularLocation>
    <subcellularLocation>
        <location evidence="2">Mitochondrion intermembrane space</location>
    </subcellularLocation>
</comment>